<keyword evidence="4" id="KW-0676">Redox-active center</keyword>
<dbReference type="PANTHER" id="PTHR13887">
    <property type="entry name" value="GLUTATHIONE S-TRANSFERASE KAPPA"/>
    <property type="match status" value="1"/>
</dbReference>
<dbReference type="HOGENOM" id="CLU_000288_47_4_5"/>
<dbReference type="RefSeq" id="WP_011390181.1">
    <property type="nucleotide sequence ID" value="NC_007643.1"/>
</dbReference>
<feature type="signal peptide" evidence="5">
    <location>
        <begin position="1"/>
        <end position="30"/>
    </location>
</feature>
<dbReference type="PANTHER" id="PTHR13887:SF14">
    <property type="entry name" value="DISULFIDE BOND FORMATION PROTEIN D"/>
    <property type="match status" value="1"/>
</dbReference>
<evidence type="ECO:0000256" key="4">
    <source>
        <dbReference type="ARBA" id="ARBA00023284"/>
    </source>
</evidence>
<dbReference type="eggNOG" id="COG1651">
    <property type="taxonomic scope" value="Bacteria"/>
</dbReference>
<dbReference type="InterPro" id="IPR036249">
    <property type="entry name" value="Thioredoxin-like_sf"/>
</dbReference>
<keyword evidence="2" id="KW-0560">Oxidoreductase</keyword>
<keyword evidence="8" id="KW-1185">Reference proteome</keyword>
<dbReference type="KEGG" id="rru:Rru_A2428"/>
<evidence type="ECO:0000313" key="7">
    <source>
        <dbReference type="EMBL" id="ABC23228.1"/>
    </source>
</evidence>
<organism evidence="7 8">
    <name type="scientific">Rhodospirillum rubrum (strain ATCC 11170 / ATH 1.1.1 / DSM 467 / LMG 4362 / NCIMB 8255 / S1)</name>
    <dbReference type="NCBI Taxonomy" id="269796"/>
    <lineage>
        <taxon>Bacteria</taxon>
        <taxon>Pseudomonadati</taxon>
        <taxon>Pseudomonadota</taxon>
        <taxon>Alphaproteobacteria</taxon>
        <taxon>Rhodospirillales</taxon>
        <taxon>Rhodospirillaceae</taxon>
        <taxon>Rhodospirillum</taxon>
    </lineage>
</organism>
<feature type="domain" description="Thioredoxin" evidence="6">
    <location>
        <begin position="62"/>
        <end position="253"/>
    </location>
</feature>
<dbReference type="PATRIC" id="fig|269796.9.peg.2531"/>
<feature type="chain" id="PRO_5004214792" evidence="5">
    <location>
        <begin position="31"/>
        <end position="255"/>
    </location>
</feature>
<dbReference type="PROSITE" id="PS00194">
    <property type="entry name" value="THIOREDOXIN_1"/>
    <property type="match status" value="1"/>
</dbReference>
<dbReference type="PhylomeDB" id="Q2RRL7"/>
<dbReference type="Proteomes" id="UP000001929">
    <property type="component" value="Chromosome"/>
</dbReference>
<evidence type="ECO:0000256" key="1">
    <source>
        <dbReference type="ARBA" id="ARBA00022729"/>
    </source>
</evidence>
<dbReference type="AlphaFoldDB" id="Q2RRL7"/>
<protein>
    <submittedName>
        <fullName evidence="7">DSBA oxidoreductase</fullName>
    </submittedName>
</protein>
<dbReference type="InterPro" id="IPR001853">
    <property type="entry name" value="DSBA-like_thioredoxin_dom"/>
</dbReference>
<evidence type="ECO:0000256" key="2">
    <source>
        <dbReference type="ARBA" id="ARBA00023002"/>
    </source>
</evidence>
<dbReference type="PROSITE" id="PS51352">
    <property type="entry name" value="THIOREDOXIN_2"/>
    <property type="match status" value="1"/>
</dbReference>
<evidence type="ECO:0000259" key="6">
    <source>
        <dbReference type="PROSITE" id="PS51352"/>
    </source>
</evidence>
<evidence type="ECO:0000256" key="3">
    <source>
        <dbReference type="ARBA" id="ARBA00023157"/>
    </source>
</evidence>
<dbReference type="InterPro" id="IPR041205">
    <property type="entry name" value="ScsC_N"/>
</dbReference>
<dbReference type="Gene3D" id="3.40.30.10">
    <property type="entry name" value="Glutaredoxin"/>
    <property type="match status" value="1"/>
</dbReference>
<sequence length="255" mass="26820">MTFALRPLRALRPLLLAATLIGGALAPALAAEDSLSPAQQAAVRALIRDTLVSDPEILREAVQALQAKDEAEASAQQARAIKDLGPLLHSPEGLPALGNPKGDVTVIEFSDYNCGYCKRVFPVLWDEVEADGQIKLYVMEYPILGAESVMAARAALAAIGQDKYAEFHKALMAHKGKFTEEAIAGIARAQGLDAAKLKTAMAGKEVDAALARSFQIGQALGISGTPAFIVADRLVPGALDPATLKALVKEARSGK</sequence>
<dbReference type="InterPro" id="IPR013766">
    <property type="entry name" value="Thioredoxin_domain"/>
</dbReference>
<accession>Q2RRL7</accession>
<keyword evidence="3" id="KW-1015">Disulfide bond</keyword>
<dbReference type="DNASU" id="3835862"/>
<reference evidence="7 8" key="1">
    <citation type="journal article" date="2011" name="Stand. Genomic Sci.">
        <title>Complete genome sequence of Rhodospirillum rubrum type strain (S1).</title>
        <authorList>
            <person name="Munk A.C."/>
            <person name="Copeland A."/>
            <person name="Lucas S."/>
            <person name="Lapidus A."/>
            <person name="Del Rio T.G."/>
            <person name="Barry K."/>
            <person name="Detter J.C."/>
            <person name="Hammon N."/>
            <person name="Israni S."/>
            <person name="Pitluck S."/>
            <person name="Brettin T."/>
            <person name="Bruce D."/>
            <person name="Han C."/>
            <person name="Tapia R."/>
            <person name="Gilna P."/>
            <person name="Schmutz J."/>
            <person name="Larimer F."/>
            <person name="Land M."/>
            <person name="Kyrpides N.C."/>
            <person name="Mavromatis K."/>
            <person name="Richardson P."/>
            <person name="Rohde M."/>
            <person name="Goker M."/>
            <person name="Klenk H.P."/>
            <person name="Zhang Y."/>
            <person name="Roberts G.P."/>
            <person name="Reslewic S."/>
            <person name="Schwartz D.C."/>
        </authorList>
    </citation>
    <scope>NUCLEOTIDE SEQUENCE [LARGE SCALE GENOMIC DNA]</scope>
    <source>
        <strain evidence="8">ATCC 11170 / ATH 1.1.1 / DSM 467 / LMG 4362 / NCIMB 8255 / S1</strain>
    </source>
</reference>
<evidence type="ECO:0000256" key="5">
    <source>
        <dbReference type="SAM" id="SignalP"/>
    </source>
</evidence>
<dbReference type="Pfam" id="PF01323">
    <property type="entry name" value="DSBA"/>
    <property type="match status" value="1"/>
</dbReference>
<dbReference type="EMBL" id="CP000230">
    <property type="protein sequence ID" value="ABC23228.1"/>
    <property type="molecule type" value="Genomic_DNA"/>
</dbReference>
<dbReference type="InterPro" id="IPR017937">
    <property type="entry name" value="Thioredoxin_CS"/>
</dbReference>
<evidence type="ECO:0000313" key="8">
    <source>
        <dbReference type="Proteomes" id="UP000001929"/>
    </source>
</evidence>
<gene>
    <name evidence="7" type="ordered locus">Rru_A2428</name>
</gene>
<dbReference type="EnsemblBacteria" id="ABC23228">
    <property type="protein sequence ID" value="ABC23228"/>
    <property type="gene ID" value="Rru_A2428"/>
</dbReference>
<proteinExistence type="predicted"/>
<name>Q2RRL7_RHORT</name>
<dbReference type="Pfam" id="PF18312">
    <property type="entry name" value="ScsC_N"/>
    <property type="match status" value="1"/>
</dbReference>
<keyword evidence="1 5" id="KW-0732">Signal</keyword>
<dbReference type="STRING" id="269796.Rru_A2428"/>
<dbReference type="GO" id="GO:0015036">
    <property type="term" value="F:disulfide oxidoreductase activity"/>
    <property type="evidence" value="ECO:0007669"/>
    <property type="project" value="UniProtKB-ARBA"/>
</dbReference>
<dbReference type="CDD" id="cd03023">
    <property type="entry name" value="DsbA_Com1_like"/>
    <property type="match status" value="1"/>
</dbReference>
<dbReference type="SUPFAM" id="SSF52833">
    <property type="entry name" value="Thioredoxin-like"/>
    <property type="match status" value="1"/>
</dbReference>